<accession>A0A7E4V571</accession>
<evidence type="ECO:0000256" key="8">
    <source>
        <dbReference type="ARBA" id="ARBA00044271"/>
    </source>
</evidence>
<dbReference type="Pfam" id="PF00106">
    <property type="entry name" value="adh_short"/>
    <property type="match status" value="1"/>
</dbReference>
<reference evidence="12" key="1">
    <citation type="journal article" date="2013" name="Genetics">
        <title>The draft genome and transcriptome of Panagrellus redivivus are shaped by the harsh demands of a free-living lifestyle.</title>
        <authorList>
            <person name="Srinivasan J."/>
            <person name="Dillman A.R."/>
            <person name="Macchietto M.G."/>
            <person name="Heikkinen L."/>
            <person name="Lakso M."/>
            <person name="Fracchia K.M."/>
            <person name="Antoshechkin I."/>
            <person name="Mortazavi A."/>
            <person name="Wong G."/>
            <person name="Sternberg P.W."/>
        </authorList>
    </citation>
    <scope>NUCLEOTIDE SEQUENCE [LARGE SCALE GENOMIC DNA]</scope>
    <source>
        <strain evidence="12">MT8872</strain>
    </source>
</reference>
<dbReference type="EC" id="1.1.1.298" evidence="5"/>
<comment type="catalytic activity">
    <reaction evidence="4">
        <text>L-allo-threonine + NADP(+) = aminoacetone + CO2 + NADPH</text>
        <dbReference type="Rhea" id="RHEA:43524"/>
        <dbReference type="ChEBI" id="CHEBI:16526"/>
        <dbReference type="ChEBI" id="CHEBI:57783"/>
        <dbReference type="ChEBI" id="CHEBI:58320"/>
        <dbReference type="ChEBI" id="CHEBI:58349"/>
        <dbReference type="ChEBI" id="CHEBI:58585"/>
        <dbReference type="EC" id="1.1.1.381"/>
    </reaction>
</comment>
<dbReference type="CDD" id="cd05233">
    <property type="entry name" value="SDR_c"/>
    <property type="match status" value="1"/>
</dbReference>
<evidence type="ECO:0000313" key="12">
    <source>
        <dbReference type="Proteomes" id="UP000492821"/>
    </source>
</evidence>
<dbReference type="GO" id="GO:0030497">
    <property type="term" value="P:fatty acid elongation"/>
    <property type="evidence" value="ECO:0007669"/>
    <property type="project" value="TreeGrafter"/>
</dbReference>
<dbReference type="PANTHER" id="PTHR43086">
    <property type="entry name" value="VERY-LONG-CHAIN 3-OXOOACYL-COA REDUCTASE"/>
    <property type="match status" value="1"/>
</dbReference>
<evidence type="ECO:0000256" key="7">
    <source>
        <dbReference type="ARBA" id="ARBA00044065"/>
    </source>
</evidence>
<dbReference type="GO" id="GO:0005783">
    <property type="term" value="C:endoplasmic reticulum"/>
    <property type="evidence" value="ECO:0007669"/>
    <property type="project" value="TreeGrafter"/>
</dbReference>
<keyword evidence="1" id="KW-0443">Lipid metabolism</keyword>
<sequence length="257" mass="27675">MNLAPGTALLDKVAIITGASEGIGEAIARTLAIDGGACVILASRQISKLTDLATRLIAAGCPEDNVLPVQCDVSKLEDARALFEKVINRYGRVDVLVNCAGCMYYTLMKNGQTEEWARQIDVNCHGVTNMTGVVLNHMIEHRRGHILNITSDAGKRGFAGLAVYSGSKFFIEGFTQALRQEVVEYGIRVTNVQPGDVATKLASRSTDAEARTKYDGSEAGHRILDPEDVGRTVLFALSQPLHVALNEILIEPQAAPI</sequence>
<dbReference type="AlphaFoldDB" id="A0A7E4V571"/>
<dbReference type="Proteomes" id="UP000492821">
    <property type="component" value="Unassembled WGS sequence"/>
</dbReference>
<dbReference type="EC" id="1.1.1.381" evidence="6"/>
<evidence type="ECO:0000256" key="9">
    <source>
        <dbReference type="ARBA" id="ARBA00044349"/>
    </source>
</evidence>
<dbReference type="PANTHER" id="PTHR43086:SF3">
    <property type="entry name" value="NADP-DEPENDENT 3-HYDROXY ACID DEHYDROGENASE YDFG"/>
    <property type="match status" value="1"/>
</dbReference>
<dbReference type="Gene3D" id="3.40.50.720">
    <property type="entry name" value="NAD(P)-binding Rossmann-like Domain"/>
    <property type="match status" value="1"/>
</dbReference>
<dbReference type="PRINTS" id="PR00080">
    <property type="entry name" value="SDRFAMILY"/>
</dbReference>
<dbReference type="GO" id="GO:0035527">
    <property type="term" value="F:3-hydroxypropionate dehydrogenase (NADP+) activity"/>
    <property type="evidence" value="ECO:0007669"/>
    <property type="project" value="UniProtKB-EC"/>
</dbReference>
<keyword evidence="1" id="KW-0444">Lipid biosynthesis</keyword>
<reference evidence="13" key="2">
    <citation type="submission" date="2020-10" db="UniProtKB">
        <authorList>
            <consortium name="WormBaseParasite"/>
        </authorList>
    </citation>
    <scope>IDENTIFICATION</scope>
</reference>
<comment type="function">
    <text evidence="10">NADP-dependent dehydrogenase with broad substrate specificity acting on 3-hydroxy acids. Catalyzes the NADP-dependent oxidation of L-allo-threonine to L-2-amino-3-keto-butyrate, which is spontaneously decarboxylated into aminoacetone. Also acts on D-threonine, L-serine, D-serine, D-3-hydroxyisobutyrate, L-3-hydroxyisobutyrate, D-glycerate and L-glycerate. Able to catalyze the reduction of the malonic semialdehyde to 3-hydroxypropionic acid. YdfG is apparently supplementing RutE, the presumed malonic semialdehyde reductase involved in pyrimidine degradation since both are able to detoxify malonic semialdehyde.</text>
</comment>
<keyword evidence="2" id="KW-0560">Oxidoreductase</keyword>
<comment type="similarity">
    <text evidence="3">Belongs to the short-chain dehydrogenases/reductases (SDR) family. 17-beta-HSD 3 subfamily.</text>
</comment>
<evidence type="ECO:0000256" key="11">
    <source>
        <dbReference type="ARBA" id="ARBA00047274"/>
    </source>
</evidence>
<protein>
    <recommendedName>
        <fullName evidence="7">NADP-dependent 3-hydroxy acid dehydrogenase YdfG</fullName>
        <ecNumber evidence="5">1.1.1.298</ecNumber>
        <ecNumber evidence="6">1.1.1.381</ecNumber>
    </recommendedName>
    <alternativeName>
        <fullName evidence="9">L-allo-threonine dehydrogenase</fullName>
    </alternativeName>
    <alternativeName>
        <fullName evidence="8">Malonic semialdehyde reductase</fullName>
    </alternativeName>
</protein>
<dbReference type="WBParaSite" id="Pan_g16765.t1">
    <property type="protein sequence ID" value="Pan_g16765.t1"/>
    <property type="gene ID" value="Pan_g16765"/>
</dbReference>
<evidence type="ECO:0000256" key="2">
    <source>
        <dbReference type="ARBA" id="ARBA00023002"/>
    </source>
</evidence>
<name>A0A7E4V571_PANRE</name>
<dbReference type="PROSITE" id="PS00061">
    <property type="entry name" value="ADH_SHORT"/>
    <property type="match status" value="1"/>
</dbReference>
<evidence type="ECO:0000256" key="6">
    <source>
        <dbReference type="ARBA" id="ARBA00044059"/>
    </source>
</evidence>
<comment type="catalytic activity">
    <reaction evidence="11">
        <text>3-hydroxypropanoate + NADP(+) = 3-oxopropanoate + NADPH + H(+)</text>
        <dbReference type="Rhea" id="RHEA:26438"/>
        <dbReference type="ChEBI" id="CHEBI:15378"/>
        <dbReference type="ChEBI" id="CHEBI:16510"/>
        <dbReference type="ChEBI" id="CHEBI:33190"/>
        <dbReference type="ChEBI" id="CHEBI:57783"/>
        <dbReference type="ChEBI" id="CHEBI:58349"/>
        <dbReference type="EC" id="1.1.1.298"/>
    </reaction>
</comment>
<evidence type="ECO:0000313" key="13">
    <source>
        <dbReference type="WBParaSite" id="Pan_g16765.t1"/>
    </source>
</evidence>
<evidence type="ECO:0000256" key="4">
    <source>
        <dbReference type="ARBA" id="ARBA00043812"/>
    </source>
</evidence>
<evidence type="ECO:0000256" key="5">
    <source>
        <dbReference type="ARBA" id="ARBA00044050"/>
    </source>
</evidence>
<dbReference type="InterPro" id="IPR036291">
    <property type="entry name" value="NAD(P)-bd_dom_sf"/>
</dbReference>
<keyword evidence="1" id="KW-0752">Steroid biosynthesis</keyword>
<keyword evidence="12" id="KW-1185">Reference proteome</keyword>
<proteinExistence type="inferred from homology"/>
<evidence type="ECO:0000256" key="1">
    <source>
        <dbReference type="ARBA" id="ARBA00022955"/>
    </source>
</evidence>
<dbReference type="SUPFAM" id="SSF51735">
    <property type="entry name" value="NAD(P)-binding Rossmann-fold domains"/>
    <property type="match status" value="1"/>
</dbReference>
<evidence type="ECO:0000256" key="10">
    <source>
        <dbReference type="ARBA" id="ARBA00045650"/>
    </source>
</evidence>
<dbReference type="PRINTS" id="PR00081">
    <property type="entry name" value="GDHRDH"/>
</dbReference>
<dbReference type="InterPro" id="IPR020904">
    <property type="entry name" value="Sc_DH/Rdtase_CS"/>
</dbReference>
<organism evidence="12 13">
    <name type="scientific">Panagrellus redivivus</name>
    <name type="common">Microworm</name>
    <dbReference type="NCBI Taxonomy" id="6233"/>
    <lineage>
        <taxon>Eukaryota</taxon>
        <taxon>Metazoa</taxon>
        <taxon>Ecdysozoa</taxon>
        <taxon>Nematoda</taxon>
        <taxon>Chromadorea</taxon>
        <taxon>Rhabditida</taxon>
        <taxon>Tylenchina</taxon>
        <taxon>Panagrolaimomorpha</taxon>
        <taxon>Panagrolaimoidea</taxon>
        <taxon>Panagrolaimidae</taxon>
        <taxon>Panagrellus</taxon>
    </lineage>
</organism>
<dbReference type="GO" id="GO:0006694">
    <property type="term" value="P:steroid biosynthetic process"/>
    <property type="evidence" value="ECO:0007669"/>
    <property type="project" value="UniProtKB-KW"/>
</dbReference>
<evidence type="ECO:0000256" key="3">
    <source>
        <dbReference type="ARBA" id="ARBA00038261"/>
    </source>
</evidence>
<dbReference type="InterPro" id="IPR002347">
    <property type="entry name" value="SDR_fam"/>
</dbReference>
<dbReference type="FunFam" id="3.40.50.720:FF:000047">
    <property type="entry name" value="NADP-dependent L-serine/L-allo-threonine dehydrogenase"/>
    <property type="match status" value="1"/>
</dbReference>